<keyword evidence="1" id="KW-1133">Transmembrane helix</keyword>
<keyword evidence="1" id="KW-0812">Transmembrane</keyword>
<keyword evidence="1" id="KW-0472">Membrane</keyword>
<evidence type="ECO:0000313" key="3">
    <source>
        <dbReference type="Proteomes" id="UP000037729"/>
    </source>
</evidence>
<proteinExistence type="predicted"/>
<evidence type="ECO:0000313" key="2">
    <source>
        <dbReference type="EMBL" id="KOX93921.1"/>
    </source>
</evidence>
<dbReference type="OrthoDB" id="342532at2157"/>
<dbReference type="AlphaFoldDB" id="A0A0M9AMW6"/>
<reference evidence="2 3" key="1">
    <citation type="submission" date="2015-08" db="EMBL/GenBank/DDBJ databases">
        <title>Genomes of Isolates from Cabo Rojo, PR.</title>
        <authorList>
            <person name="Sanchez-Nieves R.L."/>
            <person name="Montalvo-Rodriguez R."/>
        </authorList>
    </citation>
    <scope>NUCLEOTIDE SEQUENCE [LARGE SCALE GENOMIC DNA]</scope>
    <source>
        <strain evidence="2 3">SL3</strain>
    </source>
</reference>
<dbReference type="EMBL" id="LIUF01000002">
    <property type="protein sequence ID" value="KOX93921.1"/>
    <property type="molecule type" value="Genomic_DNA"/>
</dbReference>
<comment type="caution">
    <text evidence="2">The sequence shown here is derived from an EMBL/GenBank/DDBJ whole genome shotgun (WGS) entry which is preliminary data.</text>
</comment>
<feature type="transmembrane region" description="Helical" evidence="1">
    <location>
        <begin position="178"/>
        <end position="196"/>
    </location>
</feature>
<sequence>MTDGSERPDGSLGNIDLDNTFETLFRDGRTNALIAWLLVAILTAVFVESALDVDYQWILLVGVVGFVVLVPPVAFREWRVMLPWELLFLACLPILVRGLVGGTVGTFATYLSLAALSLLVIVELHMFTELEVTHWFAVCLVVLTTLAAVAAWTVFRWNADRFLGTTYLTTNEALMTEWLYVTLAGLVAGVLFDGYFRRRDRRLWRVIRRMVRR</sequence>
<gene>
    <name evidence="2" type="ORF">AMS69_08370</name>
</gene>
<dbReference type="RefSeq" id="WP_053967603.1">
    <property type="nucleotide sequence ID" value="NZ_JAWJXX010000016.1"/>
</dbReference>
<dbReference type="PATRIC" id="fig|1705562.3.peg.2754"/>
<feature type="transmembrane region" description="Helical" evidence="1">
    <location>
        <begin position="107"/>
        <end position="128"/>
    </location>
</feature>
<feature type="transmembrane region" description="Helical" evidence="1">
    <location>
        <begin position="33"/>
        <end position="51"/>
    </location>
</feature>
<evidence type="ECO:0000256" key="1">
    <source>
        <dbReference type="SAM" id="Phobius"/>
    </source>
</evidence>
<protein>
    <submittedName>
        <fullName evidence="2">Uncharacterized protein</fullName>
    </submittedName>
</protein>
<feature type="transmembrane region" description="Helical" evidence="1">
    <location>
        <begin position="135"/>
        <end position="158"/>
    </location>
</feature>
<dbReference type="Proteomes" id="UP000037729">
    <property type="component" value="Unassembled WGS sequence"/>
</dbReference>
<accession>A0A0M9AMW6</accession>
<organism evidence="2 3">
    <name type="scientific">Haloarcula rubripromontorii</name>
    <dbReference type="NCBI Taxonomy" id="1705562"/>
    <lineage>
        <taxon>Archaea</taxon>
        <taxon>Methanobacteriati</taxon>
        <taxon>Methanobacteriota</taxon>
        <taxon>Stenosarchaea group</taxon>
        <taxon>Halobacteria</taxon>
        <taxon>Halobacteriales</taxon>
        <taxon>Haloarculaceae</taxon>
        <taxon>Haloarcula</taxon>
    </lineage>
</organism>
<keyword evidence="3" id="KW-1185">Reference proteome</keyword>
<name>A0A0M9AMW6_9EURY</name>
<feature type="transmembrane region" description="Helical" evidence="1">
    <location>
        <begin position="57"/>
        <end position="75"/>
    </location>
</feature>
<dbReference type="STRING" id="1705562.AMS69_08370"/>